<evidence type="ECO:0000313" key="2">
    <source>
        <dbReference type="Proteomes" id="UP000054928"/>
    </source>
</evidence>
<organism evidence="1 2">
    <name type="scientific">Plasmopara halstedii</name>
    <name type="common">Downy mildew of sunflower</name>
    <dbReference type="NCBI Taxonomy" id="4781"/>
    <lineage>
        <taxon>Eukaryota</taxon>
        <taxon>Sar</taxon>
        <taxon>Stramenopiles</taxon>
        <taxon>Oomycota</taxon>
        <taxon>Peronosporomycetes</taxon>
        <taxon>Peronosporales</taxon>
        <taxon>Peronosporaceae</taxon>
        <taxon>Plasmopara</taxon>
    </lineage>
</organism>
<protein>
    <submittedName>
        <fullName evidence="1">Uncharacterized protein</fullName>
    </submittedName>
</protein>
<accession>A0A0P1ARD0</accession>
<name>A0A0P1ARD0_PLAHL</name>
<dbReference type="Proteomes" id="UP000054928">
    <property type="component" value="Unassembled WGS sequence"/>
</dbReference>
<proteinExistence type="predicted"/>
<reference evidence="2" key="1">
    <citation type="submission" date="2014-09" db="EMBL/GenBank/DDBJ databases">
        <authorList>
            <person name="Sharma Rahul"/>
            <person name="Thines Marco"/>
        </authorList>
    </citation>
    <scope>NUCLEOTIDE SEQUENCE [LARGE SCALE GENOMIC DNA]</scope>
</reference>
<dbReference type="AlphaFoldDB" id="A0A0P1ARD0"/>
<evidence type="ECO:0000313" key="1">
    <source>
        <dbReference type="EMBL" id="CEG43439.1"/>
    </source>
</evidence>
<dbReference type="GeneID" id="36408689"/>
<keyword evidence="2" id="KW-1185">Reference proteome</keyword>
<dbReference type="EMBL" id="CCYD01000667">
    <property type="protein sequence ID" value="CEG43439.1"/>
    <property type="molecule type" value="Genomic_DNA"/>
</dbReference>
<dbReference type="RefSeq" id="XP_024579808.1">
    <property type="nucleotide sequence ID" value="XM_024729430.1"/>
</dbReference>
<sequence length="332" mass="38059">MLGFLQIEPDAWSHILTPTKAEAAHATETDSRYETELLLMLRGSFIVVLEDVDGRTDMHKSSRTVHNGEGRTQAWFAIDLPTQEHVLSMRQRVWVDVRARCQIMSGCNEDHHGAPSDHIKEKCVIEEKCVFKEKCVFEKQISLCLHCKKLYVNAVKEGSAGETFAGNRALAIAAWPVFTADFHEPVANSFADAFSDAQTSERLLMGSGNREDFMDSFLRPHTNSLKDLCDFDMHCVKPFVVSVSYNSSKLVVYVRSEQTRRHLTMRHQKTKSERLVNWKTWYYSLKWEVTWWDLDPPTRLACPQRRPTQFPDALEIRYVIATSVDTSGIISQ</sequence>